<dbReference type="Pfam" id="PF00512">
    <property type="entry name" value="HisKA"/>
    <property type="match status" value="1"/>
</dbReference>
<keyword evidence="4" id="KW-0597">Phosphoprotein</keyword>
<dbReference type="SUPFAM" id="SSF55874">
    <property type="entry name" value="ATPase domain of HSP90 chaperone/DNA topoisomerase II/histidine kinase"/>
    <property type="match status" value="1"/>
</dbReference>
<dbReference type="GeneID" id="76211376"/>
<dbReference type="EC" id="2.7.13.3" evidence="3"/>
<protein>
    <recommendedName>
        <fullName evidence="3">histidine kinase</fullName>
        <ecNumber evidence="3">2.7.13.3</ecNumber>
    </recommendedName>
</protein>
<dbReference type="InterPro" id="IPR050428">
    <property type="entry name" value="TCS_sensor_his_kinase"/>
</dbReference>
<dbReference type="Proteomes" id="UP000183772">
    <property type="component" value="Chromosome I"/>
</dbReference>
<accession>A0AAX2D7N1</accession>
<proteinExistence type="predicted"/>
<dbReference type="Gene3D" id="6.10.340.10">
    <property type="match status" value="1"/>
</dbReference>
<dbReference type="SMART" id="SM00388">
    <property type="entry name" value="HisKA"/>
    <property type="match status" value="1"/>
</dbReference>
<comment type="catalytic activity">
    <reaction evidence="1">
        <text>ATP + protein L-histidine = ADP + protein N-phospho-L-histidine.</text>
        <dbReference type="EC" id="2.7.13.3"/>
    </reaction>
</comment>
<evidence type="ECO:0000259" key="11">
    <source>
        <dbReference type="PROSITE" id="PS50109"/>
    </source>
</evidence>
<dbReference type="SMART" id="SM00387">
    <property type="entry name" value="HATPase_c"/>
    <property type="match status" value="1"/>
</dbReference>
<evidence type="ECO:0000256" key="3">
    <source>
        <dbReference type="ARBA" id="ARBA00012438"/>
    </source>
</evidence>
<dbReference type="CDD" id="cd06225">
    <property type="entry name" value="HAMP"/>
    <property type="match status" value="1"/>
</dbReference>
<dbReference type="NCBIfam" id="NF008312">
    <property type="entry name" value="PRK11100.1"/>
    <property type="match status" value="1"/>
</dbReference>
<dbReference type="InterPro" id="IPR036097">
    <property type="entry name" value="HisK_dim/P_sf"/>
</dbReference>
<dbReference type="InterPro" id="IPR003661">
    <property type="entry name" value="HisK_dim/P_dom"/>
</dbReference>
<dbReference type="RefSeq" id="WP_047702339.1">
    <property type="nucleotide sequence ID" value="NZ_CAKKMJ010000007.1"/>
</dbReference>
<dbReference type="SMART" id="SM00304">
    <property type="entry name" value="HAMP"/>
    <property type="match status" value="1"/>
</dbReference>
<evidence type="ECO:0000313" key="13">
    <source>
        <dbReference type="EMBL" id="SDU24588.1"/>
    </source>
</evidence>
<evidence type="ECO:0000256" key="6">
    <source>
        <dbReference type="ARBA" id="ARBA00022692"/>
    </source>
</evidence>
<feature type="domain" description="Histidine kinase" evidence="11">
    <location>
        <begin position="262"/>
        <end position="472"/>
    </location>
</feature>
<evidence type="ECO:0000256" key="5">
    <source>
        <dbReference type="ARBA" id="ARBA00022679"/>
    </source>
</evidence>
<dbReference type="PROSITE" id="PS50885">
    <property type="entry name" value="HAMP"/>
    <property type="match status" value="1"/>
</dbReference>
<evidence type="ECO:0000256" key="8">
    <source>
        <dbReference type="ARBA" id="ARBA00022989"/>
    </source>
</evidence>
<evidence type="ECO:0000256" key="4">
    <source>
        <dbReference type="ARBA" id="ARBA00022553"/>
    </source>
</evidence>
<keyword evidence="5" id="KW-0808">Transferase</keyword>
<keyword evidence="10" id="KW-0472">Membrane</keyword>
<dbReference type="PANTHER" id="PTHR45436">
    <property type="entry name" value="SENSOR HISTIDINE KINASE YKOH"/>
    <property type="match status" value="1"/>
</dbReference>
<evidence type="ECO:0000256" key="7">
    <source>
        <dbReference type="ARBA" id="ARBA00022777"/>
    </source>
</evidence>
<dbReference type="InterPro" id="IPR036890">
    <property type="entry name" value="HATPase_C_sf"/>
</dbReference>
<dbReference type="SUPFAM" id="SSF103190">
    <property type="entry name" value="Sensory domain-like"/>
    <property type="match status" value="1"/>
</dbReference>
<sequence length="472" mass="52349">MPLGIRIFLVYVLFIGLTGYFVLGTVIEQIRPGVRQSTEETLVDTANLMAEILRDDFKAGTLNQNRWPQLLKAYGERQPAATIWGLPKNQVSHRIYVTDARGIVVLDSSGVAVGQDYSRWNDVYLTLRGQYGARSSRSVADDPSSSVMHVGAPIRDNGRIIGVVTVAKPNSSLQPYIDRTERRLLLYGVGLIGLGLVLGALLSWWLSSALRRLTGYAQAVSQGQRVEVPHYRGGEFEQLAHALEHMRTQLEGKAYVERYVHTLTHELKSPLAAIRGAAELLQSDMPTAQHQRFVSNIDSESVRMQQLIERLLNLAQVEQRQGLEEQVAVPLAGLLDELLEARSGWIERRQLRVDRHIAADLALTGEAFLLRQALGNLLDNALDFTPSNGLLRISAGRSGNRVEIRLFNQADPIPDYALPRLSERFYSLPRPDSGRKSTGLGLNFVEEVVQLHGGEFGIGNVEGGVEVVLRLP</sequence>
<dbReference type="CDD" id="cd00082">
    <property type="entry name" value="HisKA"/>
    <property type="match status" value="1"/>
</dbReference>
<dbReference type="Gene3D" id="3.30.565.10">
    <property type="entry name" value="Histidine kinase-like ATPase, C-terminal domain"/>
    <property type="match status" value="1"/>
</dbReference>
<evidence type="ECO:0000313" key="14">
    <source>
        <dbReference type="Proteomes" id="UP000183772"/>
    </source>
</evidence>
<dbReference type="InterPro" id="IPR003660">
    <property type="entry name" value="HAMP_dom"/>
</dbReference>
<feature type="transmembrane region" description="Helical" evidence="10">
    <location>
        <begin position="6"/>
        <end position="27"/>
    </location>
</feature>
<dbReference type="InterPro" id="IPR005467">
    <property type="entry name" value="His_kinase_dom"/>
</dbReference>
<keyword evidence="8 10" id="KW-1133">Transmembrane helix</keyword>
<dbReference type="Pfam" id="PF00672">
    <property type="entry name" value="HAMP"/>
    <property type="match status" value="1"/>
</dbReference>
<dbReference type="SUPFAM" id="SSF47384">
    <property type="entry name" value="Homodimeric domain of signal transducing histidine kinase"/>
    <property type="match status" value="1"/>
</dbReference>
<organism evidence="13 14">
    <name type="scientific">Pseudomonas mediterranea</name>
    <dbReference type="NCBI Taxonomy" id="183795"/>
    <lineage>
        <taxon>Bacteria</taxon>
        <taxon>Pseudomonadati</taxon>
        <taxon>Pseudomonadota</taxon>
        <taxon>Gammaproteobacteria</taxon>
        <taxon>Pseudomonadales</taxon>
        <taxon>Pseudomonadaceae</taxon>
        <taxon>Pseudomonas</taxon>
    </lineage>
</organism>
<evidence type="ECO:0000256" key="1">
    <source>
        <dbReference type="ARBA" id="ARBA00000085"/>
    </source>
</evidence>
<name>A0AAX2D7N1_9PSED</name>
<dbReference type="GO" id="GO:0016020">
    <property type="term" value="C:membrane"/>
    <property type="evidence" value="ECO:0007669"/>
    <property type="project" value="UniProtKB-SubCell"/>
</dbReference>
<feature type="transmembrane region" description="Helical" evidence="10">
    <location>
        <begin position="184"/>
        <end position="206"/>
    </location>
</feature>
<dbReference type="AlphaFoldDB" id="A0AAX2D7N1"/>
<dbReference type="PANTHER" id="PTHR45436:SF10">
    <property type="entry name" value="HISTIDINE KINASE"/>
    <property type="match status" value="1"/>
</dbReference>
<feature type="domain" description="HAMP" evidence="12">
    <location>
        <begin position="204"/>
        <end position="255"/>
    </location>
</feature>
<dbReference type="InterPro" id="IPR003594">
    <property type="entry name" value="HATPase_dom"/>
</dbReference>
<dbReference type="Gene3D" id="1.10.287.130">
    <property type="match status" value="1"/>
</dbReference>
<evidence type="ECO:0000259" key="12">
    <source>
        <dbReference type="PROSITE" id="PS50885"/>
    </source>
</evidence>
<evidence type="ECO:0000256" key="10">
    <source>
        <dbReference type="SAM" id="Phobius"/>
    </source>
</evidence>
<gene>
    <name evidence="13" type="ORF">SAMN05216476_1095</name>
</gene>
<dbReference type="Pfam" id="PF02518">
    <property type="entry name" value="HATPase_c"/>
    <property type="match status" value="1"/>
</dbReference>
<keyword evidence="7 13" id="KW-0418">Kinase</keyword>
<evidence type="ECO:0000256" key="9">
    <source>
        <dbReference type="ARBA" id="ARBA00023012"/>
    </source>
</evidence>
<comment type="subcellular location">
    <subcellularLocation>
        <location evidence="2">Membrane</location>
    </subcellularLocation>
</comment>
<evidence type="ECO:0000256" key="2">
    <source>
        <dbReference type="ARBA" id="ARBA00004370"/>
    </source>
</evidence>
<dbReference type="GO" id="GO:0000155">
    <property type="term" value="F:phosphorelay sensor kinase activity"/>
    <property type="evidence" value="ECO:0007669"/>
    <property type="project" value="InterPro"/>
</dbReference>
<dbReference type="InterPro" id="IPR029151">
    <property type="entry name" value="Sensor-like_sf"/>
</dbReference>
<reference evidence="13 14" key="1">
    <citation type="submission" date="2016-10" db="EMBL/GenBank/DDBJ databases">
        <authorList>
            <person name="Varghese N."/>
            <person name="Submissions S."/>
        </authorList>
    </citation>
    <scope>NUCLEOTIDE SEQUENCE [LARGE SCALE GENOMIC DNA]</scope>
    <source>
        <strain evidence="13 14">DSM 16733</strain>
    </source>
</reference>
<dbReference type="Gene3D" id="3.30.450.20">
    <property type="entry name" value="PAS domain"/>
    <property type="match status" value="1"/>
</dbReference>
<keyword evidence="6 10" id="KW-0812">Transmembrane</keyword>
<dbReference type="CDD" id="cd18773">
    <property type="entry name" value="PDC1_HK_sensor"/>
    <property type="match status" value="1"/>
</dbReference>
<dbReference type="PROSITE" id="PS50109">
    <property type="entry name" value="HIS_KIN"/>
    <property type="match status" value="1"/>
</dbReference>
<keyword evidence="9" id="KW-0902">Two-component regulatory system</keyword>
<keyword evidence="14" id="KW-1185">Reference proteome</keyword>
<dbReference type="EMBL" id="LT629790">
    <property type="protein sequence ID" value="SDU24588.1"/>
    <property type="molecule type" value="Genomic_DNA"/>
</dbReference>